<dbReference type="Pfam" id="PF03101">
    <property type="entry name" value="FAR1"/>
    <property type="match status" value="1"/>
</dbReference>
<evidence type="ECO:0000313" key="4">
    <source>
        <dbReference type="Proteomes" id="UP000187203"/>
    </source>
</evidence>
<dbReference type="Proteomes" id="UP000187203">
    <property type="component" value="Unassembled WGS sequence"/>
</dbReference>
<keyword evidence="4" id="KW-1185">Reference proteome</keyword>
<reference evidence="4" key="1">
    <citation type="submission" date="2013-09" db="EMBL/GenBank/DDBJ databases">
        <title>Corchorus olitorius genome sequencing.</title>
        <authorList>
            <person name="Alam M."/>
            <person name="Haque M.S."/>
            <person name="Islam M.S."/>
            <person name="Emdad E.M."/>
            <person name="Islam M.M."/>
            <person name="Ahmed B."/>
            <person name="Halim A."/>
            <person name="Hossen Q.M.M."/>
            <person name="Hossain M.Z."/>
            <person name="Ahmed R."/>
            <person name="Khan M.M."/>
            <person name="Islam R."/>
            <person name="Rashid M.M."/>
            <person name="Khan S.A."/>
            <person name="Rahman M.S."/>
            <person name="Alam M."/>
            <person name="Yahiya A.S."/>
            <person name="Khan M.S."/>
            <person name="Azam M.S."/>
            <person name="Haque T."/>
            <person name="Lashkar M.Z.H."/>
            <person name="Akhand A.I."/>
            <person name="Morshed G."/>
            <person name="Roy S."/>
            <person name="Uddin K.S."/>
            <person name="Rabeya T."/>
            <person name="Hossain A.S."/>
            <person name="Chowdhury A."/>
            <person name="Snigdha A.R."/>
            <person name="Mortoza M.S."/>
            <person name="Matin S.A."/>
            <person name="Hoque S.M.E."/>
            <person name="Islam M.K."/>
            <person name="Roy D.K."/>
            <person name="Haider R."/>
            <person name="Moosa M.M."/>
            <person name="Elias S.M."/>
            <person name="Hasan A.M."/>
            <person name="Jahan S."/>
            <person name="Shafiuddin M."/>
            <person name="Mahmood N."/>
            <person name="Shommy N.S."/>
        </authorList>
    </citation>
    <scope>NUCLEOTIDE SEQUENCE [LARGE SCALE GENOMIC DNA]</scope>
    <source>
        <strain evidence="4">cv. O-4</strain>
    </source>
</reference>
<feature type="compositionally biased region" description="Basic and acidic residues" evidence="1">
    <location>
        <begin position="37"/>
        <end position="50"/>
    </location>
</feature>
<accession>A0A1R3G6F4</accession>
<evidence type="ECO:0000256" key="1">
    <source>
        <dbReference type="SAM" id="MobiDB-lite"/>
    </source>
</evidence>
<dbReference type="PANTHER" id="PTHR47718">
    <property type="entry name" value="OS01G0519700 PROTEIN"/>
    <property type="match status" value="1"/>
</dbReference>
<dbReference type="OrthoDB" id="688325at2759"/>
<protein>
    <recommendedName>
        <fullName evidence="2">FAR1 domain-containing protein</fullName>
    </recommendedName>
</protein>
<evidence type="ECO:0000313" key="3">
    <source>
        <dbReference type="EMBL" id="OMO53636.1"/>
    </source>
</evidence>
<dbReference type="AlphaFoldDB" id="A0A1R3G6F4"/>
<dbReference type="InterPro" id="IPR004330">
    <property type="entry name" value="FAR1_DNA_bnd_dom"/>
</dbReference>
<dbReference type="STRING" id="93759.A0A1R3G6F4"/>
<comment type="caution">
    <text evidence="3">The sequence shown here is derived from an EMBL/GenBank/DDBJ whole genome shotgun (WGS) entry which is preliminary data.</text>
</comment>
<gene>
    <name evidence="3" type="ORF">COLO4_36684</name>
</gene>
<proteinExistence type="predicted"/>
<evidence type="ECO:0000259" key="2">
    <source>
        <dbReference type="Pfam" id="PF03101"/>
    </source>
</evidence>
<organism evidence="3 4">
    <name type="scientific">Corchorus olitorius</name>
    <dbReference type="NCBI Taxonomy" id="93759"/>
    <lineage>
        <taxon>Eukaryota</taxon>
        <taxon>Viridiplantae</taxon>
        <taxon>Streptophyta</taxon>
        <taxon>Embryophyta</taxon>
        <taxon>Tracheophyta</taxon>
        <taxon>Spermatophyta</taxon>
        <taxon>Magnoliopsida</taxon>
        <taxon>eudicotyledons</taxon>
        <taxon>Gunneridae</taxon>
        <taxon>Pentapetalae</taxon>
        <taxon>rosids</taxon>
        <taxon>malvids</taxon>
        <taxon>Malvales</taxon>
        <taxon>Malvaceae</taxon>
        <taxon>Grewioideae</taxon>
        <taxon>Apeibeae</taxon>
        <taxon>Corchorus</taxon>
    </lineage>
</organism>
<feature type="region of interest" description="Disordered" evidence="1">
    <location>
        <begin position="28"/>
        <end position="57"/>
    </location>
</feature>
<name>A0A1R3G6F4_9ROSI</name>
<feature type="domain" description="FAR1" evidence="2">
    <location>
        <begin position="92"/>
        <end position="182"/>
    </location>
</feature>
<sequence length="429" mass="48694">MTSINGNLGSIQEGWEVDEHIYNAVEFELEKEDEDHEENKREGEHDKDNECEGEDDNETVTGAEIIVYVNEEEVSIKPHVGLPFDSKEETFDYYNKYAYQKGFSVRKGATRKSKKDGNVIGRRLVCSKEGFRHQKFKANEANKKRHQGETRCGCIAKLLINKSSDGSWVVSMFIEEHNHILATPRKCHLLPSHRKISESQKGMIDKMSKSGIKTNLMMNYLSGESHGSQNVGFIEGDRMYGKRKQWVPVYSRDFFCADMSTTQRSESINKFFKGFLSRKMLLMDFVQGVDKALVRRREKEIEADFKMNHVTIRESAIAKCKGSGERKKAFWETKHKKKKSNSASAKNSEKISAQAGTPIIADSFLSSSTVVVSCNGFVFWVHSNNNNTQLLETLAMRDQFKFVPTIGLGASCFTLATMGANQLDKPKDQ</sequence>
<dbReference type="EMBL" id="AWUE01023496">
    <property type="protein sequence ID" value="OMO53636.1"/>
    <property type="molecule type" value="Genomic_DNA"/>
</dbReference>